<feature type="transmembrane region" description="Helical" evidence="11">
    <location>
        <begin position="417"/>
        <end position="433"/>
    </location>
</feature>
<dbReference type="PROSITE" id="PS50262">
    <property type="entry name" value="G_PROTEIN_RECEP_F1_2"/>
    <property type="match status" value="1"/>
</dbReference>
<keyword evidence="3" id="KW-1003">Cell membrane</keyword>
<name>A0A556U7C2_BAGYA</name>
<evidence type="ECO:0000256" key="1">
    <source>
        <dbReference type="ARBA" id="ARBA00004651"/>
    </source>
</evidence>
<dbReference type="EMBL" id="VCAZ01000058">
    <property type="protein sequence ID" value="TSN57746.1"/>
    <property type="molecule type" value="Genomic_DNA"/>
</dbReference>
<keyword evidence="7 11" id="KW-0472">Membrane</keyword>
<dbReference type="PANTHER" id="PTHR24233:SF3">
    <property type="entry name" value="P2Y PURINOCEPTOR 14"/>
    <property type="match status" value="1"/>
</dbReference>
<evidence type="ECO:0000313" key="13">
    <source>
        <dbReference type="EMBL" id="TSN57746.1"/>
    </source>
</evidence>
<dbReference type="Pfam" id="PF00001">
    <property type="entry name" value="7tm_1"/>
    <property type="match status" value="1"/>
</dbReference>
<comment type="caution">
    <text evidence="13">The sequence shown here is derived from an EMBL/GenBank/DDBJ whole genome shotgun (WGS) entry which is preliminary data.</text>
</comment>
<feature type="transmembrane region" description="Helical" evidence="11">
    <location>
        <begin position="140"/>
        <end position="165"/>
    </location>
</feature>
<dbReference type="Proteomes" id="UP000319801">
    <property type="component" value="Unassembled WGS sequence"/>
</dbReference>
<keyword evidence="5 11" id="KW-1133">Transmembrane helix</keyword>
<dbReference type="PANTHER" id="PTHR24233">
    <property type="entry name" value="P2Y PURINOCEPTOR-RELATED G-PROTEIN COUPLED RECEPTOR"/>
    <property type="match status" value="1"/>
</dbReference>
<feature type="transmembrane region" description="Helical" evidence="11">
    <location>
        <begin position="462"/>
        <end position="482"/>
    </location>
</feature>
<evidence type="ECO:0000256" key="5">
    <source>
        <dbReference type="ARBA" id="ARBA00022989"/>
    </source>
</evidence>
<dbReference type="Pfam" id="PF05805">
    <property type="entry name" value="L6_membrane"/>
    <property type="match status" value="2"/>
</dbReference>
<evidence type="ECO:0000256" key="9">
    <source>
        <dbReference type="ARBA" id="ARBA00023224"/>
    </source>
</evidence>
<feature type="domain" description="G-protein coupled receptors family 1 profile" evidence="12">
    <location>
        <begin position="213"/>
        <end position="478"/>
    </location>
</feature>
<keyword evidence="9 10" id="KW-0807">Transducer</keyword>
<gene>
    <name evidence="13" type="ORF">Baya_9076</name>
</gene>
<dbReference type="PROSITE" id="PS00237">
    <property type="entry name" value="G_PROTEIN_RECEP_F1_1"/>
    <property type="match status" value="1"/>
</dbReference>
<sequence length="514" mass="57735">MCSICSPNYLPVVMILLALVSTLANLLLLFPGLSYKYLIENHITPEALWCTGIWASGFVVVVAVRGFASNDAKKGCCQYRADFNSGGLTKGPLCLHNATEGLTWDRPLKRRNFNEKSYLYEPERWASACEKPHNIVVWNIALFSTIMAVNGLQAIFCVVQVLSAIHGMNYSNATLPHSCGALPHGNNTTSNSILIREVLPVLYALICAIGLILNGLAAWIFFRVPSTSGLVVYLKNMVVADLLMLFSFPWRVANDLGLGRRYLSLVVCRYTGVLFYLGMYTSIIFMSLISLERYVKIVHASSCSSRPCSLWASNFLQQVIVARCLVFLSWALMLFCMLPNTLLTNKAVAEGCTCMDLKSELGRRWHEISVHFVVAIFWVTLVFMTFCYASIACQVYRSYQRVKKCRSQASHKSNQSIFSLLAVFFLCFVPYHVCRVPYTLSQRFNTTLSAQTQFHLFQAKEATVFMASFNVCLDPLVYFLMCRTFRELFLQKLSSAEAINGIPSVTHRLSASNL</sequence>
<feature type="transmembrane region" description="Helical" evidence="11">
    <location>
        <begin position="12"/>
        <end position="34"/>
    </location>
</feature>
<feature type="transmembrane region" description="Helical" evidence="11">
    <location>
        <begin position="46"/>
        <end position="64"/>
    </location>
</feature>
<comment type="similarity">
    <text evidence="2">Belongs to the L6 tetraspanin family.</text>
</comment>
<dbReference type="InterPro" id="IPR008661">
    <property type="entry name" value="L6_membrane"/>
</dbReference>
<evidence type="ECO:0000256" key="7">
    <source>
        <dbReference type="ARBA" id="ARBA00023136"/>
    </source>
</evidence>
<feature type="transmembrane region" description="Helical" evidence="11">
    <location>
        <begin position="273"/>
        <end position="295"/>
    </location>
</feature>
<evidence type="ECO:0000256" key="11">
    <source>
        <dbReference type="SAM" id="Phobius"/>
    </source>
</evidence>
<evidence type="ECO:0000256" key="8">
    <source>
        <dbReference type="ARBA" id="ARBA00023170"/>
    </source>
</evidence>
<feature type="transmembrane region" description="Helical" evidence="11">
    <location>
        <begin position="201"/>
        <end position="222"/>
    </location>
</feature>
<evidence type="ECO:0000256" key="4">
    <source>
        <dbReference type="ARBA" id="ARBA00022692"/>
    </source>
</evidence>
<evidence type="ECO:0000256" key="6">
    <source>
        <dbReference type="ARBA" id="ARBA00023040"/>
    </source>
</evidence>
<evidence type="ECO:0000256" key="2">
    <source>
        <dbReference type="ARBA" id="ARBA00006193"/>
    </source>
</evidence>
<dbReference type="GO" id="GO:0005886">
    <property type="term" value="C:plasma membrane"/>
    <property type="evidence" value="ECO:0007669"/>
    <property type="project" value="UniProtKB-SubCell"/>
</dbReference>
<evidence type="ECO:0000259" key="12">
    <source>
        <dbReference type="PROSITE" id="PS50262"/>
    </source>
</evidence>
<evidence type="ECO:0000313" key="14">
    <source>
        <dbReference type="Proteomes" id="UP000319801"/>
    </source>
</evidence>
<dbReference type="SUPFAM" id="SSF81321">
    <property type="entry name" value="Family A G protein-coupled receptor-like"/>
    <property type="match status" value="1"/>
</dbReference>
<dbReference type="PRINTS" id="PR00237">
    <property type="entry name" value="GPCRRHODOPSN"/>
</dbReference>
<reference evidence="13 14" key="1">
    <citation type="journal article" date="2019" name="Genome Biol. Evol.">
        <title>Whole-Genome Sequencing of the Giant Devil Catfish, Bagarius yarrelli.</title>
        <authorList>
            <person name="Jiang W."/>
            <person name="Lv Y."/>
            <person name="Cheng L."/>
            <person name="Yang K."/>
            <person name="Chao B."/>
            <person name="Wang X."/>
            <person name="Li Y."/>
            <person name="Pan X."/>
            <person name="You X."/>
            <person name="Zhang Y."/>
            <person name="Yang J."/>
            <person name="Li J."/>
            <person name="Zhang X."/>
            <person name="Liu S."/>
            <person name="Sun C."/>
            <person name="Yang J."/>
            <person name="Shi Q."/>
        </authorList>
    </citation>
    <scope>NUCLEOTIDE SEQUENCE [LARGE SCALE GENOMIC DNA]</scope>
    <source>
        <strain evidence="13">JWS20170419001</strain>
        <tissue evidence="13">Muscle</tissue>
    </source>
</reference>
<dbReference type="OrthoDB" id="6163051at2759"/>
<evidence type="ECO:0000256" key="10">
    <source>
        <dbReference type="RuleBase" id="RU000688"/>
    </source>
</evidence>
<feature type="transmembrane region" description="Helical" evidence="11">
    <location>
        <begin position="315"/>
        <end position="335"/>
    </location>
</feature>
<keyword evidence="8 10" id="KW-0675">Receptor</keyword>
<keyword evidence="6 10" id="KW-0297">G-protein coupled receptor</keyword>
<dbReference type="Gene3D" id="1.20.1070.10">
    <property type="entry name" value="Rhodopsin 7-helix transmembrane proteins"/>
    <property type="match status" value="1"/>
</dbReference>
<comment type="subcellular location">
    <subcellularLocation>
        <location evidence="1">Cell membrane</location>
        <topology evidence="1">Multi-pass membrane protein</topology>
    </subcellularLocation>
</comment>
<evidence type="ECO:0000256" key="3">
    <source>
        <dbReference type="ARBA" id="ARBA00022475"/>
    </source>
</evidence>
<feature type="transmembrane region" description="Helical" evidence="11">
    <location>
        <begin position="368"/>
        <end position="396"/>
    </location>
</feature>
<organism evidence="13 14">
    <name type="scientific">Bagarius yarrelli</name>
    <name type="common">Goonch</name>
    <name type="synonym">Bagrus yarrelli</name>
    <dbReference type="NCBI Taxonomy" id="175774"/>
    <lineage>
        <taxon>Eukaryota</taxon>
        <taxon>Metazoa</taxon>
        <taxon>Chordata</taxon>
        <taxon>Craniata</taxon>
        <taxon>Vertebrata</taxon>
        <taxon>Euteleostomi</taxon>
        <taxon>Actinopterygii</taxon>
        <taxon>Neopterygii</taxon>
        <taxon>Teleostei</taxon>
        <taxon>Ostariophysi</taxon>
        <taxon>Siluriformes</taxon>
        <taxon>Sisoridae</taxon>
        <taxon>Sisorinae</taxon>
        <taxon>Bagarius</taxon>
    </lineage>
</organism>
<accession>A0A556U7C2</accession>
<keyword evidence="4 10" id="KW-0812">Transmembrane</keyword>
<dbReference type="InterPro" id="IPR017452">
    <property type="entry name" value="GPCR_Rhodpsn_7TM"/>
</dbReference>
<proteinExistence type="inferred from homology"/>
<protein>
    <submittedName>
        <fullName evidence="13">P2Y purinoceptor 14</fullName>
    </submittedName>
</protein>
<dbReference type="AlphaFoldDB" id="A0A556U7C2"/>
<keyword evidence="14" id="KW-1185">Reference proteome</keyword>
<feature type="transmembrane region" description="Helical" evidence="11">
    <location>
        <begin position="234"/>
        <end position="253"/>
    </location>
</feature>
<dbReference type="InterPro" id="IPR000276">
    <property type="entry name" value="GPCR_Rhodpsn"/>
</dbReference>
<comment type="similarity">
    <text evidence="10">Belongs to the G-protein coupled receptor 1 family.</text>
</comment>
<dbReference type="GO" id="GO:0045028">
    <property type="term" value="F:G protein-coupled purinergic nucleotide receptor activity"/>
    <property type="evidence" value="ECO:0007669"/>
    <property type="project" value="TreeGrafter"/>
</dbReference>